<reference evidence="2 3" key="1">
    <citation type="journal article" date="2016" name="Nat. Commun.">
        <title>Thousands of microbial genomes shed light on interconnected biogeochemical processes in an aquifer system.</title>
        <authorList>
            <person name="Anantharaman K."/>
            <person name="Brown C.T."/>
            <person name="Hug L.A."/>
            <person name="Sharon I."/>
            <person name="Castelle C.J."/>
            <person name="Probst A.J."/>
            <person name="Thomas B.C."/>
            <person name="Singh A."/>
            <person name="Wilkins M.J."/>
            <person name="Karaoz U."/>
            <person name="Brodie E.L."/>
            <person name="Williams K.H."/>
            <person name="Hubbard S.S."/>
            <person name="Banfield J.F."/>
        </authorList>
    </citation>
    <scope>NUCLEOTIDE SEQUENCE [LARGE SCALE GENOMIC DNA]</scope>
</reference>
<evidence type="ECO:0000256" key="1">
    <source>
        <dbReference type="ARBA" id="ARBA00006018"/>
    </source>
</evidence>
<evidence type="ECO:0000313" key="2">
    <source>
        <dbReference type="EMBL" id="OGY18681.1"/>
    </source>
</evidence>
<comment type="similarity">
    <text evidence="1">Belongs to the HupF/HypC family.</text>
</comment>
<dbReference type="EMBL" id="MHCJ01000003">
    <property type="protein sequence ID" value="OGY18681.1"/>
    <property type="molecule type" value="Genomic_DNA"/>
</dbReference>
<proteinExistence type="inferred from homology"/>
<comment type="caution">
    <text evidence="2">The sequence shown here is derived from an EMBL/GenBank/DDBJ whole genome shotgun (WGS) entry which is preliminary data.</text>
</comment>
<name>A0A1G1VTE3_9BACT</name>
<dbReference type="Proteomes" id="UP000179233">
    <property type="component" value="Unassembled WGS sequence"/>
</dbReference>
<dbReference type="SUPFAM" id="SSF159127">
    <property type="entry name" value="HupF/HypC-like"/>
    <property type="match status" value="1"/>
</dbReference>
<dbReference type="Gene3D" id="2.30.30.140">
    <property type="match status" value="1"/>
</dbReference>
<dbReference type="AlphaFoldDB" id="A0A1G1VTE3"/>
<organism evidence="2 3">
    <name type="scientific">Candidatus Chisholmbacteria bacterium RIFCSPHIGHO2_01_FULL_52_32</name>
    <dbReference type="NCBI Taxonomy" id="1797591"/>
    <lineage>
        <taxon>Bacteria</taxon>
        <taxon>Candidatus Chisholmiibacteriota</taxon>
    </lineage>
</organism>
<protein>
    <submittedName>
        <fullName evidence="2">Uncharacterized protein</fullName>
    </submittedName>
</protein>
<dbReference type="InterPro" id="IPR001109">
    <property type="entry name" value="Hydrogenase_HupF/HypC"/>
</dbReference>
<gene>
    <name evidence="2" type="ORF">A2786_04255</name>
</gene>
<dbReference type="Pfam" id="PF01455">
    <property type="entry name" value="HupF_HypC"/>
    <property type="match status" value="1"/>
</dbReference>
<sequence>MCFALPLRVKSTSQSKAVMEDGRQVNLAMVGQSKKGQWLLVQSNLAVDRLTQAEARAMRSAIKEATSNVVGDFHEVKL</sequence>
<evidence type="ECO:0000313" key="3">
    <source>
        <dbReference type="Proteomes" id="UP000179233"/>
    </source>
</evidence>
<accession>A0A1G1VTE3</accession>